<dbReference type="OrthoDB" id="2440803at2759"/>
<accession>A0A9N9DID3</accession>
<dbReference type="AlphaFoldDB" id="A0A9N9DID3"/>
<name>A0A9N9DID3_9GLOM</name>
<protein>
    <submittedName>
        <fullName evidence="1">11665_t:CDS:1</fullName>
    </submittedName>
</protein>
<sequence length="148" mass="16844">MINYSPLIVCYVCHVYTKALQKVFLSEKLQLPEKPLDESSPHCVIALNISMEKYNTFVESKESGSSLTIKRVYIVEMCLTEYGVVVDIIGKYFNALFPDMFSSTPIQILGRPRKPYARVILEVAMSQNFSDLRTIVGFGSNSCMYDLY</sequence>
<evidence type="ECO:0000313" key="1">
    <source>
        <dbReference type="EMBL" id="CAG8637339.1"/>
    </source>
</evidence>
<reference evidence="1" key="1">
    <citation type="submission" date="2021-06" db="EMBL/GenBank/DDBJ databases">
        <authorList>
            <person name="Kallberg Y."/>
            <person name="Tangrot J."/>
            <person name="Rosling A."/>
        </authorList>
    </citation>
    <scope>NUCLEOTIDE SEQUENCE</scope>
    <source>
        <strain evidence="1">BR232B</strain>
    </source>
</reference>
<comment type="caution">
    <text evidence="1">The sequence shown here is derived from an EMBL/GenBank/DDBJ whole genome shotgun (WGS) entry which is preliminary data.</text>
</comment>
<dbReference type="EMBL" id="CAJVPI010002167">
    <property type="protein sequence ID" value="CAG8637339.1"/>
    <property type="molecule type" value="Genomic_DNA"/>
</dbReference>
<keyword evidence="2" id="KW-1185">Reference proteome</keyword>
<dbReference type="Proteomes" id="UP000789739">
    <property type="component" value="Unassembled WGS sequence"/>
</dbReference>
<gene>
    <name evidence="1" type="ORF">PBRASI_LOCUS9583</name>
</gene>
<organism evidence="1 2">
    <name type="scientific">Paraglomus brasilianum</name>
    <dbReference type="NCBI Taxonomy" id="144538"/>
    <lineage>
        <taxon>Eukaryota</taxon>
        <taxon>Fungi</taxon>
        <taxon>Fungi incertae sedis</taxon>
        <taxon>Mucoromycota</taxon>
        <taxon>Glomeromycotina</taxon>
        <taxon>Glomeromycetes</taxon>
        <taxon>Paraglomerales</taxon>
        <taxon>Paraglomeraceae</taxon>
        <taxon>Paraglomus</taxon>
    </lineage>
</organism>
<evidence type="ECO:0000313" key="2">
    <source>
        <dbReference type="Proteomes" id="UP000789739"/>
    </source>
</evidence>
<proteinExistence type="predicted"/>